<dbReference type="PANTHER" id="PTHR16222">
    <property type="entry name" value="ADP-RIBOSYLGLYCOHYDROLASE"/>
    <property type="match status" value="1"/>
</dbReference>
<evidence type="ECO:0000313" key="4">
    <source>
        <dbReference type="Proteomes" id="UP001501079"/>
    </source>
</evidence>
<accession>A0ABP7ZT49</accession>
<proteinExistence type="inferred from homology"/>
<dbReference type="RefSeq" id="WP_344751867.1">
    <property type="nucleotide sequence ID" value="NZ_BAABBW010000001.1"/>
</dbReference>
<organism evidence="3 4">
    <name type="scientific">Gryllotalpicola koreensis</name>
    <dbReference type="NCBI Taxonomy" id="993086"/>
    <lineage>
        <taxon>Bacteria</taxon>
        <taxon>Bacillati</taxon>
        <taxon>Actinomycetota</taxon>
        <taxon>Actinomycetes</taxon>
        <taxon>Micrococcales</taxon>
        <taxon>Microbacteriaceae</taxon>
        <taxon>Gryllotalpicola</taxon>
    </lineage>
</organism>
<dbReference type="Proteomes" id="UP001501079">
    <property type="component" value="Unassembled WGS sequence"/>
</dbReference>
<evidence type="ECO:0000256" key="2">
    <source>
        <dbReference type="ARBA" id="ARBA00022801"/>
    </source>
</evidence>
<keyword evidence="4" id="KW-1185">Reference proteome</keyword>
<evidence type="ECO:0000256" key="1">
    <source>
        <dbReference type="ARBA" id="ARBA00010702"/>
    </source>
</evidence>
<dbReference type="Gene3D" id="1.10.4080.10">
    <property type="entry name" value="ADP-ribosylation/Crystallin J1"/>
    <property type="match status" value="1"/>
</dbReference>
<dbReference type="InterPro" id="IPR050792">
    <property type="entry name" value="ADP-ribosylglycohydrolase"/>
</dbReference>
<name>A0ABP7ZT49_9MICO</name>
<reference evidence="4" key="1">
    <citation type="journal article" date="2019" name="Int. J. Syst. Evol. Microbiol.">
        <title>The Global Catalogue of Microorganisms (GCM) 10K type strain sequencing project: providing services to taxonomists for standard genome sequencing and annotation.</title>
        <authorList>
            <consortium name="The Broad Institute Genomics Platform"/>
            <consortium name="The Broad Institute Genome Sequencing Center for Infectious Disease"/>
            <person name="Wu L."/>
            <person name="Ma J."/>
        </authorList>
    </citation>
    <scope>NUCLEOTIDE SEQUENCE [LARGE SCALE GENOMIC DNA]</scope>
    <source>
        <strain evidence="4">JCM 17591</strain>
    </source>
</reference>
<comment type="similarity">
    <text evidence="1">Belongs to the ADP-ribosylglycohydrolase family.</text>
</comment>
<gene>
    <name evidence="3" type="ORF">GCM10022287_06820</name>
</gene>
<dbReference type="InterPro" id="IPR036705">
    <property type="entry name" value="Ribosyl_crysJ1_sf"/>
</dbReference>
<comment type="caution">
    <text evidence="3">The sequence shown here is derived from an EMBL/GenBank/DDBJ whole genome shotgun (WGS) entry which is preliminary data.</text>
</comment>
<evidence type="ECO:0000313" key="3">
    <source>
        <dbReference type="EMBL" id="GAA4169847.1"/>
    </source>
</evidence>
<protein>
    <recommendedName>
        <fullName evidence="5">ADP-ribosylglycohydrolase family protein</fullName>
    </recommendedName>
</protein>
<keyword evidence="2" id="KW-0378">Hydrolase</keyword>
<dbReference type="SUPFAM" id="SSF101478">
    <property type="entry name" value="ADP-ribosylglycohydrolase"/>
    <property type="match status" value="1"/>
</dbReference>
<dbReference type="InterPro" id="IPR005502">
    <property type="entry name" value="Ribosyl_crysJ1"/>
</dbReference>
<evidence type="ECO:0008006" key="5">
    <source>
        <dbReference type="Google" id="ProtNLM"/>
    </source>
</evidence>
<dbReference type="Pfam" id="PF03747">
    <property type="entry name" value="ADP_ribosyl_GH"/>
    <property type="match status" value="1"/>
</dbReference>
<sequence length="318" mass="33225">MLTPQQLDRAVGAVTASAAGDALGAPYEFHASVLPPTPITLHAAPPWELGEWTDDTSMAVPILQALARHKPLDDARTLAAIVGEWIGWARDAKDVGLQTRAVLAGIRHVTEDDARTSALAVHRKSGKSAGNGSLMRTGPVALGFLGRSEGGETDALAAAARRVSELTHHETDAGDACVIWSLAIRSAILTGALELRAAVSALPVDRAALWNARLDAAEAALPWELHANNGWVVGALQCAWSAIVHASSLRETLELAVRSGNDTDTVAAIAGSLAGAVYGAAAVPAEWVEVLHGWPADEFRAFGAAELAELVHRAVSDR</sequence>
<dbReference type="PANTHER" id="PTHR16222:SF24">
    <property type="entry name" value="ADP-RIBOSYLHYDROLASE ARH3"/>
    <property type="match status" value="1"/>
</dbReference>
<dbReference type="EMBL" id="BAABBW010000001">
    <property type="protein sequence ID" value="GAA4169847.1"/>
    <property type="molecule type" value="Genomic_DNA"/>
</dbReference>